<evidence type="ECO:0000256" key="1">
    <source>
        <dbReference type="ARBA" id="ARBA00022603"/>
    </source>
</evidence>
<dbReference type="PANTHER" id="PTHR18895">
    <property type="entry name" value="HEMK METHYLTRANSFERASE"/>
    <property type="match status" value="1"/>
</dbReference>
<evidence type="ECO:0000259" key="3">
    <source>
        <dbReference type="Pfam" id="PF05175"/>
    </source>
</evidence>
<dbReference type="InterPro" id="IPR029063">
    <property type="entry name" value="SAM-dependent_MTases_sf"/>
</dbReference>
<dbReference type="GO" id="GO:0032259">
    <property type="term" value="P:methylation"/>
    <property type="evidence" value="ECO:0007669"/>
    <property type="project" value="UniProtKB-KW"/>
</dbReference>
<comment type="caution">
    <text evidence="4">The sequence shown here is derived from an EMBL/GenBank/DDBJ whole genome shotgun (WGS) entry which is preliminary data.</text>
</comment>
<keyword evidence="2" id="KW-0949">S-adenosyl-L-methionine</keyword>
<keyword evidence="1 4" id="KW-0808">Transferase</keyword>
<dbReference type="RefSeq" id="WP_394475709.1">
    <property type="nucleotide sequence ID" value="NZ_JBIGHV010000001.1"/>
</dbReference>
<organism evidence="4 5">
    <name type="scientific">Pelomonas parva</name>
    <dbReference type="NCBI Taxonomy" id="3299032"/>
    <lineage>
        <taxon>Bacteria</taxon>
        <taxon>Pseudomonadati</taxon>
        <taxon>Pseudomonadota</taxon>
        <taxon>Betaproteobacteria</taxon>
        <taxon>Burkholderiales</taxon>
        <taxon>Sphaerotilaceae</taxon>
        <taxon>Roseateles</taxon>
    </lineage>
</organism>
<evidence type="ECO:0000256" key="2">
    <source>
        <dbReference type="ARBA" id="ARBA00022691"/>
    </source>
</evidence>
<sequence length="243" mass="26336">MSWGLPRHGLLARLARGPVRRVVSPWLQRRLARAGREAQHWRLGSLRLRIDPGVFPPGPTLSSALFARWLLSADGPGPWPGRRVLDMGCGSGVIGLAVARAGAQVIASDINPAAAANAAFNAQANGLALTVVVADLLAGIHTPALDCILINPPYYARAPRSMPERAWFCGAGFEFFDALFAQLAALDLMRTEVLMVLSEDCDEQGIRQAGLAHGLHLVLRGRGQAWLERNVFMRVVRVAEEVR</sequence>
<evidence type="ECO:0000313" key="5">
    <source>
        <dbReference type="Proteomes" id="UP001606210"/>
    </source>
</evidence>
<dbReference type="SUPFAM" id="SSF53335">
    <property type="entry name" value="S-adenosyl-L-methionine-dependent methyltransferases"/>
    <property type="match status" value="1"/>
</dbReference>
<evidence type="ECO:0000313" key="4">
    <source>
        <dbReference type="EMBL" id="MFG6428779.1"/>
    </source>
</evidence>
<reference evidence="4 5" key="1">
    <citation type="submission" date="2024-08" db="EMBL/GenBank/DDBJ databases">
        <authorList>
            <person name="Lu H."/>
        </authorList>
    </citation>
    <scope>NUCLEOTIDE SEQUENCE [LARGE SCALE GENOMIC DNA]</scope>
    <source>
        <strain evidence="4 5">LYH14W</strain>
    </source>
</reference>
<dbReference type="PANTHER" id="PTHR18895:SF74">
    <property type="entry name" value="MTRF1L RELEASE FACTOR GLUTAMINE METHYLTRANSFERASE"/>
    <property type="match status" value="1"/>
</dbReference>
<protein>
    <submittedName>
        <fullName evidence="4">Methyltransferase</fullName>
    </submittedName>
</protein>
<proteinExistence type="predicted"/>
<name>A0ABW7EWP7_9BURK</name>
<dbReference type="InterPro" id="IPR050320">
    <property type="entry name" value="N5-glutamine_MTase"/>
</dbReference>
<gene>
    <name evidence="4" type="ORF">ACG00Y_02585</name>
</gene>
<feature type="domain" description="Methyltransferase small" evidence="3">
    <location>
        <begin position="61"/>
        <end position="156"/>
    </location>
</feature>
<dbReference type="GO" id="GO:0008168">
    <property type="term" value="F:methyltransferase activity"/>
    <property type="evidence" value="ECO:0007669"/>
    <property type="project" value="UniProtKB-KW"/>
</dbReference>
<dbReference type="EMBL" id="JBIGHV010000001">
    <property type="protein sequence ID" value="MFG6428779.1"/>
    <property type="molecule type" value="Genomic_DNA"/>
</dbReference>
<dbReference type="CDD" id="cd02440">
    <property type="entry name" value="AdoMet_MTases"/>
    <property type="match status" value="1"/>
</dbReference>
<keyword evidence="1 4" id="KW-0489">Methyltransferase</keyword>
<dbReference type="Pfam" id="PF05175">
    <property type="entry name" value="MTS"/>
    <property type="match status" value="1"/>
</dbReference>
<dbReference type="Gene3D" id="3.40.50.150">
    <property type="entry name" value="Vaccinia Virus protein VP39"/>
    <property type="match status" value="1"/>
</dbReference>
<dbReference type="Proteomes" id="UP001606210">
    <property type="component" value="Unassembled WGS sequence"/>
</dbReference>
<keyword evidence="5" id="KW-1185">Reference proteome</keyword>
<accession>A0ABW7EWP7</accession>
<dbReference type="InterPro" id="IPR007848">
    <property type="entry name" value="Small_mtfrase_dom"/>
</dbReference>